<accession>A0ABZ0I702</accession>
<dbReference type="Gene3D" id="3.30.70.580">
    <property type="entry name" value="Pseudouridine synthase I, catalytic domain, N-terminal subdomain"/>
    <property type="match status" value="1"/>
</dbReference>
<organism evidence="9 10">
    <name type="scientific">Congregibacter variabilis</name>
    <dbReference type="NCBI Taxonomy" id="3081200"/>
    <lineage>
        <taxon>Bacteria</taxon>
        <taxon>Pseudomonadati</taxon>
        <taxon>Pseudomonadota</taxon>
        <taxon>Gammaproteobacteria</taxon>
        <taxon>Cellvibrionales</taxon>
        <taxon>Halieaceae</taxon>
        <taxon>Congregibacter</taxon>
    </lineage>
</organism>
<evidence type="ECO:0000256" key="1">
    <source>
        <dbReference type="ARBA" id="ARBA00008348"/>
    </source>
</evidence>
<dbReference type="Proteomes" id="UP001626537">
    <property type="component" value="Chromosome"/>
</dbReference>
<evidence type="ECO:0000313" key="10">
    <source>
        <dbReference type="Proteomes" id="UP001626537"/>
    </source>
</evidence>
<dbReference type="InterPro" id="IPR020094">
    <property type="entry name" value="TruA/RsuA/RluB/E/F_N"/>
</dbReference>
<evidence type="ECO:0000256" key="6">
    <source>
        <dbReference type="PROSITE-ProRule" id="PRU00182"/>
    </source>
</evidence>
<dbReference type="Gene3D" id="3.30.70.1560">
    <property type="entry name" value="Alpha-L RNA-binding motif"/>
    <property type="match status" value="1"/>
</dbReference>
<dbReference type="RefSeq" id="WP_407349467.1">
    <property type="nucleotide sequence ID" value="NZ_CP136864.1"/>
</dbReference>
<comment type="catalytic activity">
    <reaction evidence="4">
        <text>uridine(516) in 16S rRNA = pseudouridine(516) in 16S rRNA</text>
        <dbReference type="Rhea" id="RHEA:38867"/>
        <dbReference type="Rhea" id="RHEA-COMP:10089"/>
        <dbReference type="Rhea" id="RHEA-COMP:10090"/>
        <dbReference type="ChEBI" id="CHEBI:65314"/>
        <dbReference type="ChEBI" id="CHEBI:65315"/>
        <dbReference type="EC" id="5.4.99.19"/>
    </reaction>
</comment>
<dbReference type="PANTHER" id="PTHR47683">
    <property type="entry name" value="PSEUDOURIDINE SYNTHASE FAMILY PROTEIN-RELATED"/>
    <property type="match status" value="1"/>
</dbReference>
<protein>
    <recommendedName>
        <fullName evidence="7">Pseudouridine synthase</fullName>
        <ecNumber evidence="7">5.4.99.-</ecNumber>
    </recommendedName>
</protein>
<reference evidence="9 10" key="1">
    <citation type="submission" date="2023-10" db="EMBL/GenBank/DDBJ databases">
        <title>Two novel species belonging to the OM43/NOR5 clade.</title>
        <authorList>
            <person name="Park M."/>
        </authorList>
    </citation>
    <scope>NUCLEOTIDE SEQUENCE [LARGE SCALE GENOMIC DNA]</scope>
    <source>
        <strain evidence="9 10">IMCC43200</strain>
    </source>
</reference>
<evidence type="ECO:0000256" key="2">
    <source>
        <dbReference type="ARBA" id="ARBA00022884"/>
    </source>
</evidence>
<feature type="domain" description="Pseudouridine synthase RsuA/RluA-like" evidence="8">
    <location>
        <begin position="61"/>
        <end position="190"/>
    </location>
</feature>
<evidence type="ECO:0000256" key="4">
    <source>
        <dbReference type="ARBA" id="ARBA00036749"/>
    </source>
</evidence>
<comment type="similarity">
    <text evidence="1 7">Belongs to the pseudouridine synthase RsuA family.</text>
</comment>
<evidence type="ECO:0000256" key="3">
    <source>
        <dbReference type="ARBA" id="ARBA00023235"/>
    </source>
</evidence>
<dbReference type="InterPro" id="IPR036986">
    <property type="entry name" value="S4_RNA-bd_sf"/>
</dbReference>
<dbReference type="InterPro" id="IPR042092">
    <property type="entry name" value="PsdUridine_s_RsuA/RluB/E/F_cat"/>
</dbReference>
<dbReference type="PROSITE" id="PS50889">
    <property type="entry name" value="S4"/>
    <property type="match status" value="1"/>
</dbReference>
<dbReference type="CDD" id="cd00165">
    <property type="entry name" value="S4"/>
    <property type="match status" value="1"/>
</dbReference>
<dbReference type="InterPro" id="IPR050343">
    <property type="entry name" value="RsuA_PseudoU_synthase"/>
</dbReference>
<dbReference type="PROSITE" id="PS01149">
    <property type="entry name" value="PSI_RSU"/>
    <property type="match status" value="1"/>
</dbReference>
<dbReference type="PANTHER" id="PTHR47683:SF4">
    <property type="entry name" value="PSEUDOURIDINE SYNTHASE"/>
    <property type="match status" value="1"/>
</dbReference>
<sequence length="231" mass="26487">MPRLDKHISNHIRSSRRSVRLMLAQGRIIVDGVVASDIAQTIDKFSRIKIDGQWTQNNTAHYLLLNKPQGVICATKDPKHRTVLDLLELPYKEQLHIVGRLDYNSTGLVLLTNDGQWSRKLSHPDSRLIKRYRVTTEQTITEHYVEAFQRGMYFGFEGITTRPVTLTILDERTAEVGLSEGRYHQIKRMFGRFNNKVLSIHRFAVGRYELGDLGCGEYRSIAPNDAACFTD</sequence>
<evidence type="ECO:0000256" key="5">
    <source>
        <dbReference type="ARBA" id="ARBA00037590"/>
    </source>
</evidence>
<keyword evidence="10" id="KW-1185">Reference proteome</keyword>
<gene>
    <name evidence="9" type="ORF">R0135_06595</name>
</gene>
<proteinExistence type="inferred from homology"/>
<name>A0ABZ0I702_9GAMM</name>
<dbReference type="Pfam" id="PF00849">
    <property type="entry name" value="PseudoU_synth_2"/>
    <property type="match status" value="1"/>
</dbReference>
<comment type="function">
    <text evidence="5">Responsible for synthesis of pseudouridine from uracil-516 in 16S ribosomal RNA.</text>
</comment>
<keyword evidence="3 7" id="KW-0413">Isomerase</keyword>
<evidence type="ECO:0000256" key="7">
    <source>
        <dbReference type="RuleBase" id="RU003887"/>
    </source>
</evidence>
<dbReference type="InterPro" id="IPR018496">
    <property type="entry name" value="PsdUridine_synth_RsuA/RluB_CS"/>
</dbReference>
<dbReference type="SUPFAM" id="SSF55120">
    <property type="entry name" value="Pseudouridine synthase"/>
    <property type="match status" value="1"/>
</dbReference>
<evidence type="ECO:0000259" key="8">
    <source>
        <dbReference type="Pfam" id="PF00849"/>
    </source>
</evidence>
<evidence type="ECO:0000313" key="9">
    <source>
        <dbReference type="EMBL" id="WOJ94833.1"/>
    </source>
</evidence>
<dbReference type="NCBIfam" id="TIGR00093">
    <property type="entry name" value="pseudouridine synthase"/>
    <property type="match status" value="1"/>
</dbReference>
<dbReference type="Gene3D" id="3.10.290.10">
    <property type="entry name" value="RNA-binding S4 domain"/>
    <property type="match status" value="1"/>
</dbReference>
<dbReference type="EC" id="5.4.99.-" evidence="7"/>
<dbReference type="InterPro" id="IPR020103">
    <property type="entry name" value="PsdUridine_synth_cat_dom_sf"/>
</dbReference>
<dbReference type="InterPro" id="IPR000748">
    <property type="entry name" value="PsdUridine_synth_RsuA/RluB/E/F"/>
</dbReference>
<dbReference type="GO" id="GO:0016853">
    <property type="term" value="F:isomerase activity"/>
    <property type="evidence" value="ECO:0007669"/>
    <property type="project" value="UniProtKB-KW"/>
</dbReference>
<dbReference type="SUPFAM" id="SSF55174">
    <property type="entry name" value="Alpha-L RNA-binding motif"/>
    <property type="match status" value="1"/>
</dbReference>
<dbReference type="CDD" id="cd02553">
    <property type="entry name" value="PseudoU_synth_RsuA"/>
    <property type="match status" value="1"/>
</dbReference>
<keyword evidence="2 6" id="KW-0694">RNA-binding</keyword>
<dbReference type="EMBL" id="CP136864">
    <property type="protein sequence ID" value="WOJ94833.1"/>
    <property type="molecule type" value="Genomic_DNA"/>
</dbReference>
<dbReference type="InterPro" id="IPR006145">
    <property type="entry name" value="PsdUridine_synth_RsuA/RluA"/>
</dbReference>